<feature type="domain" description="Gfo/Idh/MocA-like oxidoreductase N-terminal" evidence="1">
    <location>
        <begin position="4"/>
        <end position="117"/>
    </location>
</feature>
<dbReference type="InterPro" id="IPR004104">
    <property type="entry name" value="Gfo/Idh/MocA-like_OxRdtase_C"/>
</dbReference>
<dbReference type="Proteomes" id="UP000094801">
    <property type="component" value="Unassembled WGS sequence"/>
</dbReference>
<dbReference type="GO" id="GO:0016491">
    <property type="term" value="F:oxidoreductase activity"/>
    <property type="evidence" value="ECO:0007669"/>
    <property type="project" value="TreeGrafter"/>
</dbReference>
<dbReference type="SUPFAM" id="SSF55347">
    <property type="entry name" value="Glyceraldehyde-3-phosphate dehydrogenase-like, C-terminal domain"/>
    <property type="match status" value="1"/>
</dbReference>
<evidence type="ECO:0000313" key="4">
    <source>
        <dbReference type="Proteomes" id="UP000094801"/>
    </source>
</evidence>
<gene>
    <name evidence="3" type="ORF">CANARDRAFT_27261</name>
</gene>
<dbReference type="STRING" id="983967.A0A1E4T552"/>
<feature type="domain" description="Gfo/Idh/MocA-like oxidoreductase C-terminal" evidence="2">
    <location>
        <begin position="143"/>
        <end position="341"/>
    </location>
</feature>
<dbReference type="EMBL" id="KV453849">
    <property type="protein sequence ID" value="ODV86897.1"/>
    <property type="molecule type" value="Genomic_DNA"/>
</dbReference>
<dbReference type="SUPFAM" id="SSF51735">
    <property type="entry name" value="NAD(P)-binding Rossmann-fold domains"/>
    <property type="match status" value="1"/>
</dbReference>
<dbReference type="OrthoDB" id="64915at2759"/>
<evidence type="ECO:0000259" key="1">
    <source>
        <dbReference type="Pfam" id="PF01408"/>
    </source>
</evidence>
<organism evidence="3 4">
    <name type="scientific">[Candida] arabinofermentans NRRL YB-2248</name>
    <dbReference type="NCBI Taxonomy" id="983967"/>
    <lineage>
        <taxon>Eukaryota</taxon>
        <taxon>Fungi</taxon>
        <taxon>Dikarya</taxon>
        <taxon>Ascomycota</taxon>
        <taxon>Saccharomycotina</taxon>
        <taxon>Pichiomycetes</taxon>
        <taxon>Pichiales</taxon>
        <taxon>Pichiaceae</taxon>
        <taxon>Ogataea</taxon>
        <taxon>Ogataea/Candida clade</taxon>
    </lineage>
</organism>
<dbReference type="Gene3D" id="3.40.50.720">
    <property type="entry name" value="NAD(P)-binding Rossmann-like Domain"/>
    <property type="match status" value="1"/>
</dbReference>
<protein>
    <recommendedName>
        <fullName evidence="5">Gfo/Idh/MocA-like oxidoreductase N-terminal domain-containing protein</fullName>
    </recommendedName>
</protein>
<name>A0A1E4T552_9ASCO</name>
<evidence type="ECO:0008006" key="5">
    <source>
        <dbReference type="Google" id="ProtNLM"/>
    </source>
</evidence>
<evidence type="ECO:0000259" key="2">
    <source>
        <dbReference type="Pfam" id="PF02894"/>
    </source>
</evidence>
<dbReference type="Pfam" id="PF02894">
    <property type="entry name" value="GFO_IDH_MocA_C"/>
    <property type="match status" value="1"/>
</dbReference>
<reference evidence="4" key="1">
    <citation type="submission" date="2016-04" db="EMBL/GenBank/DDBJ databases">
        <title>Comparative genomics of biotechnologically important yeasts.</title>
        <authorList>
            <consortium name="DOE Joint Genome Institute"/>
            <person name="Riley R."/>
            <person name="Haridas S."/>
            <person name="Wolfe K.H."/>
            <person name="Lopes M.R."/>
            <person name="Hittinger C.T."/>
            <person name="Goker M."/>
            <person name="Salamov A."/>
            <person name="Wisecaver J."/>
            <person name="Long T.M."/>
            <person name="Aerts A.L."/>
            <person name="Barry K."/>
            <person name="Choi C."/>
            <person name="Clum A."/>
            <person name="Coughlan A.Y."/>
            <person name="Deshpande S."/>
            <person name="Douglass A.P."/>
            <person name="Hanson S.J."/>
            <person name="Klenk H.-P."/>
            <person name="Labutti K."/>
            <person name="Lapidus A."/>
            <person name="Lindquist E."/>
            <person name="Lipzen A."/>
            <person name="Meier-Kolthoff J.P."/>
            <person name="Ohm R.A."/>
            <person name="Otillar R.P."/>
            <person name="Pangilinan J."/>
            <person name="Peng Y."/>
            <person name="Rokas A."/>
            <person name="Rosa C.A."/>
            <person name="Scheuner C."/>
            <person name="Sibirny A.A."/>
            <person name="Slot J.C."/>
            <person name="Stielow J.B."/>
            <person name="Sun H."/>
            <person name="Kurtzman C.P."/>
            <person name="Blackwell M."/>
            <person name="Grigoriev I.V."/>
            <person name="Jeffries T.W."/>
        </authorList>
    </citation>
    <scope>NUCLEOTIDE SEQUENCE [LARGE SCALE GENOMIC DNA]</scope>
    <source>
        <strain evidence="4">NRRL YB-2248</strain>
    </source>
</reference>
<dbReference type="PANTHER" id="PTHR42840:SF5">
    <property type="entry name" value="NAD(P)-BINDING ROSSMANN-FOLD SUPERFAMILY PROTEIN"/>
    <property type="match status" value="1"/>
</dbReference>
<accession>A0A1E4T552</accession>
<dbReference type="InterPro" id="IPR000683">
    <property type="entry name" value="Gfo/Idh/MocA-like_OxRdtase_N"/>
</dbReference>
<dbReference type="GO" id="GO:0005737">
    <property type="term" value="C:cytoplasm"/>
    <property type="evidence" value="ECO:0007669"/>
    <property type="project" value="TreeGrafter"/>
</dbReference>
<dbReference type="Pfam" id="PF01408">
    <property type="entry name" value="GFO_IDH_MocA"/>
    <property type="match status" value="1"/>
</dbReference>
<dbReference type="GO" id="GO:0006740">
    <property type="term" value="P:NADPH regeneration"/>
    <property type="evidence" value="ECO:0007669"/>
    <property type="project" value="TreeGrafter"/>
</dbReference>
<dbReference type="Gene3D" id="3.30.360.10">
    <property type="entry name" value="Dihydrodipicolinate Reductase, domain 2"/>
    <property type="match status" value="1"/>
</dbReference>
<dbReference type="GO" id="GO:0000166">
    <property type="term" value="F:nucleotide binding"/>
    <property type="evidence" value="ECO:0007669"/>
    <property type="project" value="InterPro"/>
</dbReference>
<dbReference type="InterPro" id="IPR036291">
    <property type="entry name" value="NAD(P)-bd_dom_sf"/>
</dbReference>
<proteinExistence type="predicted"/>
<sequence length="347" mass="37740">MSELNVAIIGTGIFATNAHLPALTKSKYFNPCACYNRTKSKAESFAATSSTITTVYDNLEDAFEDPKIDLIDALLPVQFNLDAVKLAVKHKKNISLEKPIAATLAQAKEIVNISRNNPDITIFIAEHWCYYKSIPLLKEAMSKIGNVYSFTYHSTGQFNFDNKYLATAWRKKPEHVGGFLSDGGVHQLALLTGVVGEIKTISARTKQIREASGVDDIAYSLAETKSGLIGTFTYGSAFGSTDKKCFFEIMGDNGSIHFDFSPGKKETISLKIGGGSPESASSSEEIEIENENRSVDTEFEILGEALHSGNFSKVISTPEVAFHHLAIVDAMVKSSADGGKPYPVETI</sequence>
<evidence type="ECO:0000313" key="3">
    <source>
        <dbReference type="EMBL" id="ODV86897.1"/>
    </source>
</evidence>
<keyword evidence="4" id="KW-1185">Reference proteome</keyword>
<dbReference type="AlphaFoldDB" id="A0A1E4T552"/>
<dbReference type="PANTHER" id="PTHR42840">
    <property type="entry name" value="NAD(P)-BINDING ROSSMANN-FOLD SUPERFAMILY PROTEIN-RELATED"/>
    <property type="match status" value="1"/>
</dbReference>